<keyword evidence="2" id="KW-1185">Reference proteome</keyword>
<accession>B6JDL7</accession>
<reference evidence="1 2" key="1">
    <citation type="journal article" date="2011" name="J. Bacteriol.">
        <title>Complete genome sequences of the chemolithoautotrophic Oligotropha carboxidovorans strains OM4 and OM5.</title>
        <authorList>
            <person name="Volland S."/>
            <person name="Rachinger M."/>
            <person name="Strittmatter A."/>
            <person name="Daniel R."/>
            <person name="Gottschalk G."/>
            <person name="Meyer O."/>
        </authorList>
    </citation>
    <scope>NUCLEOTIDE SEQUENCE [LARGE SCALE GENOMIC DNA]</scope>
    <source>
        <strain evidence="2">ATCC 49405 / DSM 1227 / KCTC 32145 / OM5</strain>
    </source>
</reference>
<protein>
    <submittedName>
        <fullName evidence="1">Uncharacterized protein</fullName>
    </submittedName>
</protein>
<gene>
    <name evidence="1" type="ordered locus">OCA5_c31400</name>
</gene>
<organism evidence="1 2">
    <name type="scientific">Afipia carboxidovorans (strain ATCC 49405 / DSM 1227 / KCTC 32145 / OM5)</name>
    <name type="common">Oligotropha carboxidovorans</name>
    <dbReference type="NCBI Taxonomy" id="504832"/>
    <lineage>
        <taxon>Bacteria</taxon>
        <taxon>Pseudomonadati</taxon>
        <taxon>Pseudomonadota</taxon>
        <taxon>Alphaproteobacteria</taxon>
        <taxon>Hyphomicrobiales</taxon>
        <taxon>Nitrobacteraceae</taxon>
        <taxon>Afipia</taxon>
    </lineage>
</organism>
<dbReference type="HOGENOM" id="CLU_2554953_0_0_5"/>
<dbReference type="EMBL" id="CP002826">
    <property type="protein sequence ID" value="AEI07824.1"/>
    <property type="molecule type" value="Genomic_DNA"/>
</dbReference>
<name>B6JDL7_AFIC5</name>
<dbReference type="AlphaFoldDB" id="B6JDL7"/>
<evidence type="ECO:0000313" key="1">
    <source>
        <dbReference type="EMBL" id="AEI07824.1"/>
    </source>
</evidence>
<sequence>MLTRRAFGSALVGAGASWVEISAAGARRAATPLLIPRLIDTRTNGGKVSLTIGSAPDNPIRGVTNLVGVTNLKLGLVTRKLL</sequence>
<dbReference type="KEGG" id="oca:OCAR_4810"/>
<dbReference type="Proteomes" id="UP000007730">
    <property type="component" value="Chromosome"/>
</dbReference>
<dbReference type="RefSeq" id="WP_012561977.1">
    <property type="nucleotide sequence ID" value="NC_011386.1"/>
</dbReference>
<proteinExistence type="predicted"/>
<dbReference type="STRING" id="504832.OCA5_c31400"/>
<evidence type="ECO:0000313" key="2">
    <source>
        <dbReference type="Proteomes" id="UP000007730"/>
    </source>
</evidence>
<dbReference type="KEGG" id="ocg:OCA5_c31400"/>